<dbReference type="PANTHER" id="PTHR20935">
    <property type="entry name" value="PHOSPHOGLYCERATE MUTASE-RELATED"/>
    <property type="match status" value="1"/>
</dbReference>
<reference evidence="4" key="2">
    <citation type="submission" date="2020-09" db="EMBL/GenBank/DDBJ databases">
        <authorList>
            <person name="Sun Q."/>
            <person name="Zhou Y."/>
        </authorList>
    </citation>
    <scope>NUCLEOTIDE SEQUENCE</scope>
    <source>
        <strain evidence="4">CGMCC 1.15425</strain>
    </source>
</reference>
<dbReference type="InterPro" id="IPR013078">
    <property type="entry name" value="His_Pase_superF_clade-1"/>
</dbReference>
<dbReference type="Pfam" id="PF00300">
    <property type="entry name" value="His_Phos_1"/>
    <property type="match status" value="1"/>
</dbReference>
<dbReference type="SUPFAM" id="SSF53254">
    <property type="entry name" value="Phosphoglycerate mutase-like"/>
    <property type="match status" value="1"/>
</dbReference>
<dbReference type="Proteomes" id="UP000627715">
    <property type="component" value="Unassembled WGS sequence"/>
</dbReference>
<evidence type="ECO:0000256" key="3">
    <source>
        <dbReference type="PIRSR" id="PIRSR613078-2"/>
    </source>
</evidence>
<gene>
    <name evidence="4" type="ORF">GCM10011403_06390</name>
</gene>
<protein>
    <submittedName>
        <fullName evidence="4">Histidine phosphatase family protein</fullName>
    </submittedName>
</protein>
<sequence>MSELILVRHGQASFGQDNYDKLSEQGCQQVTCLAKHWEKLGDRFDAIYSGTLQRQQETAEILLPNIADQITHIHPGLNEYNADALLNIYWRDHAANDGMAQERASVRNDRKAFQRTLEKTCERWIKGKLEANDSDTTFESWRTYRYRVMSALEEIMQTHTSGSRVVLSTSGGVIAVALQRALSLPDEQVIACNWMIHNSSVTRLVYSGSRVSMGAFNNLAHLDTPQLRSLITFR</sequence>
<proteinExistence type="predicted"/>
<dbReference type="OrthoDB" id="280692at2"/>
<evidence type="ECO:0000256" key="1">
    <source>
        <dbReference type="ARBA" id="ARBA00022801"/>
    </source>
</evidence>
<accession>A0A917LQH7</accession>
<dbReference type="InterPro" id="IPR051021">
    <property type="entry name" value="Mito_Ser/Thr_phosphatase"/>
</dbReference>
<feature type="binding site" evidence="3">
    <location>
        <position position="54"/>
    </location>
    <ligand>
        <name>substrate</name>
    </ligand>
</feature>
<feature type="active site" description="Proton donor/acceptor" evidence="2">
    <location>
        <position position="79"/>
    </location>
</feature>
<dbReference type="EMBL" id="BMIY01000003">
    <property type="protein sequence ID" value="GGG51959.1"/>
    <property type="molecule type" value="Genomic_DNA"/>
</dbReference>
<dbReference type="CDD" id="cd07067">
    <property type="entry name" value="HP_PGM_like"/>
    <property type="match status" value="1"/>
</dbReference>
<dbReference type="InterPro" id="IPR029033">
    <property type="entry name" value="His_PPase_superfam"/>
</dbReference>
<evidence type="ECO:0000256" key="2">
    <source>
        <dbReference type="PIRSR" id="PIRSR613078-1"/>
    </source>
</evidence>
<dbReference type="AlphaFoldDB" id="A0A917LQH7"/>
<keyword evidence="1" id="KW-0378">Hydrolase</keyword>
<dbReference type="SMART" id="SM00855">
    <property type="entry name" value="PGAM"/>
    <property type="match status" value="1"/>
</dbReference>
<reference evidence="4" key="1">
    <citation type="journal article" date="2014" name="Int. J. Syst. Evol. Microbiol.">
        <title>Complete genome sequence of Corynebacterium casei LMG S-19264T (=DSM 44701T), isolated from a smear-ripened cheese.</title>
        <authorList>
            <consortium name="US DOE Joint Genome Institute (JGI-PGF)"/>
            <person name="Walter F."/>
            <person name="Albersmeier A."/>
            <person name="Kalinowski J."/>
            <person name="Ruckert C."/>
        </authorList>
    </citation>
    <scope>NUCLEOTIDE SEQUENCE</scope>
    <source>
        <strain evidence="4">CGMCC 1.15425</strain>
    </source>
</reference>
<dbReference type="Gene3D" id="3.40.50.1240">
    <property type="entry name" value="Phosphoglycerate mutase-like"/>
    <property type="match status" value="1"/>
</dbReference>
<dbReference type="RefSeq" id="WP_068809770.1">
    <property type="nucleotide sequence ID" value="NZ_BMIY01000003.1"/>
</dbReference>
<organism evidence="4 5">
    <name type="scientific">Pseudohongiella nitratireducens</name>
    <dbReference type="NCBI Taxonomy" id="1768907"/>
    <lineage>
        <taxon>Bacteria</taxon>
        <taxon>Pseudomonadati</taxon>
        <taxon>Pseudomonadota</taxon>
        <taxon>Gammaproteobacteria</taxon>
        <taxon>Pseudomonadales</taxon>
        <taxon>Pseudohongiellaceae</taxon>
        <taxon>Pseudohongiella</taxon>
    </lineage>
</organism>
<evidence type="ECO:0000313" key="4">
    <source>
        <dbReference type="EMBL" id="GGG51959.1"/>
    </source>
</evidence>
<dbReference type="PANTHER" id="PTHR20935:SF0">
    <property type="entry name" value="SERINE_THREONINE-PROTEIN PHOSPHATASE PGAM5, MITOCHONDRIAL"/>
    <property type="match status" value="1"/>
</dbReference>
<feature type="active site" description="Tele-phosphohistidine intermediate" evidence="2">
    <location>
        <position position="9"/>
    </location>
</feature>
<keyword evidence="5" id="KW-1185">Reference proteome</keyword>
<evidence type="ECO:0000313" key="5">
    <source>
        <dbReference type="Proteomes" id="UP000627715"/>
    </source>
</evidence>
<dbReference type="GO" id="GO:0016787">
    <property type="term" value="F:hydrolase activity"/>
    <property type="evidence" value="ECO:0007669"/>
    <property type="project" value="UniProtKB-KW"/>
</dbReference>
<comment type="caution">
    <text evidence="4">The sequence shown here is derived from an EMBL/GenBank/DDBJ whole genome shotgun (WGS) entry which is preliminary data.</text>
</comment>
<name>A0A917LQH7_9GAMM</name>